<dbReference type="OrthoDB" id="10569225at2759"/>
<dbReference type="SMR" id="A0A1I7SA71"/>
<keyword evidence="2" id="KW-0472">Membrane</keyword>
<feature type="region of interest" description="Disordered" evidence="1">
    <location>
        <begin position="52"/>
        <end position="92"/>
    </location>
</feature>
<reference evidence="7" key="1">
    <citation type="submission" date="2016-11" db="UniProtKB">
        <authorList>
            <consortium name="WormBaseParasite"/>
        </authorList>
    </citation>
    <scope>IDENTIFICATION</scope>
</reference>
<evidence type="ECO:0000313" key="4">
    <source>
        <dbReference type="EMBL" id="CAG9131865.1"/>
    </source>
</evidence>
<accession>A0A1I7SA71</accession>
<reference evidence="4" key="2">
    <citation type="submission" date="2020-08" db="EMBL/GenBank/DDBJ databases">
        <authorList>
            <person name="Kikuchi T."/>
        </authorList>
    </citation>
    <scope>NUCLEOTIDE SEQUENCE</scope>
    <source>
        <strain evidence="3">Ka4C1</strain>
    </source>
</reference>
<dbReference type="EMBL" id="CAJFCV020000006">
    <property type="protein sequence ID" value="CAG9131865.1"/>
    <property type="molecule type" value="Genomic_DNA"/>
</dbReference>
<gene>
    <name evidence="3" type="ORF">BXYJ_LOCUS15544</name>
</gene>
<feature type="compositionally biased region" description="Polar residues" evidence="1">
    <location>
        <begin position="53"/>
        <end position="73"/>
    </location>
</feature>
<dbReference type="Proteomes" id="UP000582659">
    <property type="component" value="Unassembled WGS sequence"/>
</dbReference>
<evidence type="ECO:0000313" key="3">
    <source>
        <dbReference type="EMBL" id="CAD5235453.1"/>
    </source>
</evidence>
<organism evidence="5 7">
    <name type="scientific">Bursaphelenchus xylophilus</name>
    <name type="common">Pinewood nematode worm</name>
    <name type="synonym">Aphelenchoides xylophilus</name>
    <dbReference type="NCBI Taxonomy" id="6326"/>
    <lineage>
        <taxon>Eukaryota</taxon>
        <taxon>Metazoa</taxon>
        <taxon>Ecdysozoa</taxon>
        <taxon>Nematoda</taxon>
        <taxon>Chromadorea</taxon>
        <taxon>Rhabditida</taxon>
        <taxon>Tylenchina</taxon>
        <taxon>Tylenchomorpha</taxon>
        <taxon>Aphelenchoidea</taxon>
        <taxon>Aphelenchoididae</taxon>
        <taxon>Bursaphelenchus</taxon>
    </lineage>
</organism>
<dbReference type="Proteomes" id="UP000095284">
    <property type="component" value="Unplaced"/>
</dbReference>
<name>A0A1I7SA71_BURXY</name>
<proteinExistence type="predicted"/>
<sequence>MWDSLFIVMTEISLVFGALVYLYTQYREESLQLEPSPSFCQSAPPIQFESRKSSANLSSDALEEPSTTVNSLPLSREAATEMAENPVAAEVH</sequence>
<evidence type="ECO:0000313" key="6">
    <source>
        <dbReference type="Proteomes" id="UP000659654"/>
    </source>
</evidence>
<evidence type="ECO:0000313" key="7">
    <source>
        <dbReference type="WBParaSite" id="BXY_0991800.1"/>
    </source>
</evidence>
<feature type="transmembrane region" description="Helical" evidence="2">
    <location>
        <begin position="6"/>
        <end position="24"/>
    </location>
</feature>
<keyword evidence="6" id="KW-1185">Reference proteome</keyword>
<evidence type="ECO:0000256" key="2">
    <source>
        <dbReference type="SAM" id="Phobius"/>
    </source>
</evidence>
<dbReference type="Proteomes" id="UP000659654">
    <property type="component" value="Unassembled WGS sequence"/>
</dbReference>
<dbReference type="WBParaSite" id="BXY_0991800.1">
    <property type="protein sequence ID" value="BXY_0991800.1"/>
    <property type="gene ID" value="BXY_0991800"/>
</dbReference>
<evidence type="ECO:0000256" key="1">
    <source>
        <dbReference type="SAM" id="MobiDB-lite"/>
    </source>
</evidence>
<keyword evidence="2" id="KW-1133">Transmembrane helix</keyword>
<protein>
    <submittedName>
        <fullName evidence="3">(pine wood nematode) hypothetical protein</fullName>
    </submittedName>
</protein>
<keyword evidence="2" id="KW-0812">Transmembrane</keyword>
<dbReference type="EMBL" id="CAJFDI010000006">
    <property type="protein sequence ID" value="CAD5235453.1"/>
    <property type="molecule type" value="Genomic_DNA"/>
</dbReference>
<dbReference type="AlphaFoldDB" id="A0A1I7SA71"/>
<evidence type="ECO:0000313" key="5">
    <source>
        <dbReference type="Proteomes" id="UP000095284"/>
    </source>
</evidence>